<feature type="compositionally biased region" description="Low complexity" evidence="1">
    <location>
        <begin position="50"/>
        <end position="69"/>
    </location>
</feature>
<proteinExistence type="predicted"/>
<comment type="caution">
    <text evidence="2">The sequence shown here is derived from an EMBL/GenBank/DDBJ whole genome shotgun (WGS) entry which is preliminary data.</text>
</comment>
<name>A0ABP6JNT5_9ACTN</name>
<feature type="compositionally biased region" description="Basic and acidic residues" evidence="1">
    <location>
        <begin position="36"/>
        <end position="46"/>
    </location>
</feature>
<keyword evidence="3" id="KW-1185">Reference proteome</keyword>
<evidence type="ECO:0000313" key="3">
    <source>
        <dbReference type="Proteomes" id="UP001500403"/>
    </source>
</evidence>
<sequence>MPNFLCLQSDIFGFAGTPVPNYGVCGRAADRERGALRRGRIREGRRGLRPRGAGQGPASPASAGRPTGAGFNGSKITCHVEP</sequence>
<dbReference type="Proteomes" id="UP001500403">
    <property type="component" value="Unassembled WGS sequence"/>
</dbReference>
<organism evidence="2 3">
    <name type="scientific">Streptomyces enissocaesilis</name>
    <dbReference type="NCBI Taxonomy" id="332589"/>
    <lineage>
        <taxon>Bacteria</taxon>
        <taxon>Bacillati</taxon>
        <taxon>Actinomycetota</taxon>
        <taxon>Actinomycetes</taxon>
        <taxon>Kitasatosporales</taxon>
        <taxon>Streptomycetaceae</taxon>
        <taxon>Streptomyces</taxon>
        <taxon>Streptomyces rochei group</taxon>
    </lineage>
</organism>
<protein>
    <submittedName>
        <fullName evidence="2">Uncharacterized protein</fullName>
    </submittedName>
</protein>
<gene>
    <name evidence="2" type="ORF">GCM10010446_23530</name>
</gene>
<evidence type="ECO:0000256" key="1">
    <source>
        <dbReference type="SAM" id="MobiDB-lite"/>
    </source>
</evidence>
<accession>A0ABP6JNT5</accession>
<feature type="region of interest" description="Disordered" evidence="1">
    <location>
        <begin position="36"/>
        <end position="82"/>
    </location>
</feature>
<evidence type="ECO:0000313" key="2">
    <source>
        <dbReference type="EMBL" id="GAA2937533.1"/>
    </source>
</evidence>
<dbReference type="EMBL" id="BAAAUD010000021">
    <property type="protein sequence ID" value="GAA2937533.1"/>
    <property type="molecule type" value="Genomic_DNA"/>
</dbReference>
<reference evidence="3" key="1">
    <citation type="journal article" date="2019" name="Int. J. Syst. Evol. Microbiol.">
        <title>The Global Catalogue of Microorganisms (GCM) 10K type strain sequencing project: providing services to taxonomists for standard genome sequencing and annotation.</title>
        <authorList>
            <consortium name="The Broad Institute Genomics Platform"/>
            <consortium name="The Broad Institute Genome Sequencing Center for Infectious Disease"/>
            <person name="Wu L."/>
            <person name="Ma J."/>
        </authorList>
    </citation>
    <scope>NUCLEOTIDE SEQUENCE [LARGE SCALE GENOMIC DNA]</scope>
    <source>
        <strain evidence="3">JCM 9088</strain>
    </source>
</reference>